<sequence length="72" mass="8250">MENRPCGLVSLEHPQQYTPIKIFKKAWLVVVIEFVFKPVAPDSPSATPVVISVVAEFQIEKARSLQWWALVW</sequence>
<name>A0A8D9GDT0_BRACM</name>
<reference evidence="1 2" key="1">
    <citation type="submission" date="2021-07" db="EMBL/GenBank/DDBJ databases">
        <authorList>
            <consortium name="Genoscope - CEA"/>
            <person name="William W."/>
        </authorList>
    </citation>
    <scope>NUCLEOTIDE SEQUENCE [LARGE SCALE GENOMIC DNA]</scope>
</reference>
<organism evidence="1 2">
    <name type="scientific">Brassica campestris</name>
    <name type="common">Field mustard</name>
    <dbReference type="NCBI Taxonomy" id="3711"/>
    <lineage>
        <taxon>Eukaryota</taxon>
        <taxon>Viridiplantae</taxon>
        <taxon>Streptophyta</taxon>
        <taxon>Embryophyta</taxon>
        <taxon>Tracheophyta</taxon>
        <taxon>Spermatophyta</taxon>
        <taxon>Magnoliopsida</taxon>
        <taxon>eudicotyledons</taxon>
        <taxon>Gunneridae</taxon>
        <taxon>Pentapetalae</taxon>
        <taxon>rosids</taxon>
        <taxon>malvids</taxon>
        <taxon>Brassicales</taxon>
        <taxon>Brassicaceae</taxon>
        <taxon>Brassiceae</taxon>
        <taxon>Brassica</taxon>
    </lineage>
</organism>
<dbReference type="EMBL" id="LS974621">
    <property type="protein sequence ID" value="CAG7877396.1"/>
    <property type="molecule type" value="Genomic_DNA"/>
</dbReference>
<proteinExistence type="predicted"/>
<gene>
    <name evidence="1" type="ORF">BRAPAZ1V2_A05P39170.2</name>
</gene>
<protein>
    <submittedName>
        <fullName evidence="1">Uncharacterized protein</fullName>
    </submittedName>
</protein>
<evidence type="ECO:0000313" key="1">
    <source>
        <dbReference type="EMBL" id="CAG7877396.1"/>
    </source>
</evidence>
<dbReference type="AlphaFoldDB" id="A0A8D9GDT0"/>
<dbReference type="Gramene" id="A05p39170.2_BraZ1">
    <property type="protein sequence ID" value="A05p39170.2_BraZ1.CDS"/>
    <property type="gene ID" value="A05g39170.2_BraZ1"/>
</dbReference>
<evidence type="ECO:0000313" key="2">
    <source>
        <dbReference type="Proteomes" id="UP000694005"/>
    </source>
</evidence>
<accession>A0A8D9GDT0</accession>
<dbReference type="Proteomes" id="UP000694005">
    <property type="component" value="Chromosome A05"/>
</dbReference>